<dbReference type="Pfam" id="PF17746">
    <property type="entry name" value="SfsA_N"/>
    <property type="match status" value="1"/>
</dbReference>
<proteinExistence type="inferred from homology"/>
<dbReference type="EMBL" id="CP046056">
    <property type="protein sequence ID" value="QQD23312.1"/>
    <property type="molecule type" value="Genomic_DNA"/>
</dbReference>
<dbReference type="PANTHER" id="PTHR30545:SF2">
    <property type="entry name" value="SUGAR FERMENTATION STIMULATION PROTEIN A"/>
    <property type="match status" value="1"/>
</dbReference>
<dbReference type="InterPro" id="IPR005224">
    <property type="entry name" value="SfsA"/>
</dbReference>
<dbReference type="Pfam" id="PF03749">
    <property type="entry name" value="SfsA"/>
    <property type="match status" value="1"/>
</dbReference>
<organism evidence="4 5">
    <name type="scientific">Venatoribacter cucullus</name>
    <dbReference type="NCBI Taxonomy" id="2661630"/>
    <lineage>
        <taxon>Bacteria</taxon>
        <taxon>Pseudomonadati</taxon>
        <taxon>Pseudomonadota</taxon>
        <taxon>Gammaproteobacteria</taxon>
        <taxon>Oceanospirillales</taxon>
        <taxon>Oceanospirillaceae</taxon>
        <taxon>Venatoribacter</taxon>
    </lineage>
</organism>
<gene>
    <name evidence="1 4" type="primary">sfsA</name>
    <name evidence="4" type="ORF">GJQ55_01950</name>
</gene>
<dbReference type="GO" id="GO:0003677">
    <property type="term" value="F:DNA binding"/>
    <property type="evidence" value="ECO:0007669"/>
    <property type="project" value="InterPro"/>
</dbReference>
<dbReference type="KEGG" id="vcw:GJQ55_01950"/>
<dbReference type="NCBIfam" id="TIGR00230">
    <property type="entry name" value="sfsA"/>
    <property type="match status" value="1"/>
</dbReference>
<dbReference type="PANTHER" id="PTHR30545">
    <property type="entry name" value="SUGAR FERMENTATION STIMULATION PROTEIN A"/>
    <property type="match status" value="1"/>
</dbReference>
<keyword evidence="5" id="KW-1185">Reference proteome</keyword>
<dbReference type="Gene3D" id="3.40.1350.60">
    <property type="match status" value="1"/>
</dbReference>
<reference evidence="4 5" key="1">
    <citation type="submission" date="2019-11" db="EMBL/GenBank/DDBJ databases">
        <title>Venatorbacter sp. nov. a predator of Campylobacter and other Gram-negative bacteria.</title>
        <authorList>
            <person name="Saeedi A."/>
            <person name="Cummings N.J."/>
            <person name="Connerton I.F."/>
            <person name="Connerton P.L."/>
        </authorList>
    </citation>
    <scope>NUCLEOTIDE SEQUENCE [LARGE SCALE GENOMIC DNA]</scope>
    <source>
        <strain evidence="4">XL5</strain>
    </source>
</reference>
<evidence type="ECO:0000313" key="4">
    <source>
        <dbReference type="EMBL" id="QQD23312.1"/>
    </source>
</evidence>
<dbReference type="Proteomes" id="UP000596074">
    <property type="component" value="Chromosome"/>
</dbReference>
<dbReference type="InterPro" id="IPR041465">
    <property type="entry name" value="SfsA_N"/>
</dbReference>
<dbReference type="InterPro" id="IPR040452">
    <property type="entry name" value="SfsA_C"/>
</dbReference>
<evidence type="ECO:0000256" key="1">
    <source>
        <dbReference type="HAMAP-Rule" id="MF_00095"/>
    </source>
</evidence>
<dbReference type="Gene3D" id="2.40.50.580">
    <property type="match status" value="1"/>
</dbReference>
<dbReference type="HAMAP" id="MF_00095">
    <property type="entry name" value="SfsA"/>
    <property type="match status" value="1"/>
</dbReference>
<dbReference type="CDD" id="cd22359">
    <property type="entry name" value="SfsA-like_bacterial"/>
    <property type="match status" value="1"/>
</dbReference>
<comment type="similarity">
    <text evidence="1">Belongs to the SfsA family.</text>
</comment>
<sequence length="249" mass="27324">MIYDSPLVSGRLLQRYKRFLADVRLDDGREVTAHCANTGSMLHCAEPGSRVWLRDSADPKRKLRYSWEWVEVAGRWRACINTARPNQLVQEALQQGLAGHGPLASLTLGYQLQREPKVEDGRLDFRLHSHADQPDIWVEVKSVTLLNDLSAVQPGLGRFPDAVTARGLKHLQRLIATVAGGERALLLFCVPHEGINRVQAAADIDPAYARALAQAAAAGVEVLAFGVDFAHADQQAGMTLSQPLPVVIE</sequence>
<feature type="domain" description="SfsA N-terminal OB" evidence="3">
    <location>
        <begin position="13"/>
        <end position="76"/>
    </location>
</feature>
<evidence type="ECO:0000259" key="3">
    <source>
        <dbReference type="Pfam" id="PF17746"/>
    </source>
</evidence>
<dbReference type="AlphaFoldDB" id="A0A9X7UTC0"/>
<name>A0A9X7UTC0_9GAMM</name>
<evidence type="ECO:0000259" key="2">
    <source>
        <dbReference type="Pfam" id="PF03749"/>
    </source>
</evidence>
<dbReference type="RefSeq" id="WP_228345836.1">
    <property type="nucleotide sequence ID" value="NZ_CP046056.1"/>
</dbReference>
<feature type="domain" description="Sugar fermentation stimulation protein C-terminal" evidence="2">
    <location>
        <begin position="84"/>
        <end position="230"/>
    </location>
</feature>
<accession>A0A9X7UTC0</accession>
<evidence type="ECO:0000313" key="5">
    <source>
        <dbReference type="Proteomes" id="UP000596074"/>
    </source>
</evidence>
<protein>
    <recommendedName>
        <fullName evidence="1">Sugar fermentation stimulation protein homolog</fullName>
    </recommendedName>
</protein>